<comment type="caution">
    <text evidence="3">The sequence shown here is derived from an EMBL/GenBank/DDBJ whole genome shotgun (WGS) entry which is preliminary data.</text>
</comment>
<feature type="transmembrane region" description="Helical" evidence="2">
    <location>
        <begin position="1168"/>
        <end position="1187"/>
    </location>
</feature>
<feature type="transmembrane region" description="Helical" evidence="2">
    <location>
        <begin position="1238"/>
        <end position="1258"/>
    </location>
</feature>
<feature type="transmembrane region" description="Helical" evidence="2">
    <location>
        <begin position="1296"/>
        <end position="1318"/>
    </location>
</feature>
<keyword evidence="2" id="KW-1133">Transmembrane helix</keyword>
<protein>
    <submittedName>
        <fullName evidence="3">Uncharacterized protein</fullName>
    </submittedName>
</protein>
<feature type="non-terminal residue" evidence="3">
    <location>
        <position position="1"/>
    </location>
</feature>
<gene>
    <name evidence="3" type="ORF">As57867_019140</name>
</gene>
<feature type="transmembrane region" description="Helical" evidence="2">
    <location>
        <begin position="170"/>
        <end position="196"/>
    </location>
</feature>
<keyword evidence="2" id="KW-0812">Transmembrane</keyword>
<evidence type="ECO:0000256" key="1">
    <source>
        <dbReference type="SAM" id="MobiDB-lite"/>
    </source>
</evidence>
<sequence length="1410" mass="153186">DDACSTQTQFGLPLAPNALLFALFAQSTTTTRGPVVPTNVCALQLSPTPDCISTLATALALLTQLSFPASVASLVAPAAAAIDATHTSIMQFAIVGTSPMTMLFQPILASSVDDTNWSVFGWLLAFDWAATTREVVSFEGDNATFVLVSDAYAGVPYATSGRALEQATQIVFYLVAATSALLCWVGALSALFGVLIRFQVLGRNLFRFNRVAGAVWIGRPMTFLRGITALLILSTSQIELVQHAGHHTAFHFAPRLWLATLIITGEATWLTYVLNDVLLLFAKDATATYAPFSSCLVWLVYFVVEMVNPVVPEATLDRQCTSVNVDYGIICTTGTLAIGSFPRVVALVVIQLVVVLLGFLVGVSYTKYKRVSTSSSSHQANLQVSGTAECYITPYADPEGGTWTVDKVTGILCGLVPFSLRGKHYTFDLKLWLVIPDKAPHARLQSLPRPTLNFKGERRPMTGVANVTLRRMSGTSMPRKSAPPDTTIVANSDNVSDRGLNVPSSSSPLAKYVHAILGAIGFGMILGSVTGSVLYITVSKVNLSNDACWPNFNLTGAGAFIGNWFNERVVLGVADGTTVSLNSPEINQVATYAKDSATIAGATTYGPRLQYTELNTVEATVPALRSMDACRAPWIAAQYCYVDFGRTWEMALTSARQTRCVAMQANGAVYLDSLLRNVVWKDWTACWGDAFDKAIAAPLRAQAPAGPAYLDAIATKRLSTPDEIQHWKHDVHLTSYTLQWQNYKSIGMINQYTLENAYHGQYPLTLQYSNGTFRTAIQTSFKMYWTLANLLTAATRPNSGVTGLVRGGLNYAFPTDTSMEAVLVQHGVVNFAASAGLALVRQLLGPFGSIDLVYVNVPDSAKRATRAILDTLRASMAVPSDAAALPQALAIQTAYVGITTLDVYYPAPTAWLTAGLLIRSGNPLCQECQADTPITTNMANLFAFDDTCSNVAVAARHYPSRESMVFGLVLSGVASTATAADVPGICWHDTMHAGTCVPSLTAALAFVQTHVPALAKSQAASMAAMVLAAHDDVAVLQPEFMQYAHVNTSAPLSIYHIPILDPSMPRFHFYAWCFLYDWIYGHRDVISLQGDRGLPLTLISDLQATLQQQVQTWELPSNFVNYARGGVLYVTFIMIAVATLVALYAVASRGHFEGLNMMELARVGGIVWVGRPLLLLRSATAIAVLSTGTLDLQLFNGTLSYLQVVTVPWYTTVLAAMELTWLVSIVNDISMVFTQEYTTYYVTFNSLLVWLVAFLVSLTHPVTHTTTIQKTCDLVEVDFQIVCSSGSLVIGQWQRALTLVGIVLGCNLISFGLVRALIDKRPENDVESLFLSAGAKYLFAHAARIHKDIYYLDRASAVMCGIITFRYGNAMYAMDLKIWRIFSIDLPHEWEVPPETELHSASKYAFPLTD</sequence>
<feature type="transmembrane region" description="Helical" evidence="2">
    <location>
        <begin position="256"/>
        <end position="274"/>
    </location>
</feature>
<feature type="transmembrane region" description="Helical" evidence="2">
    <location>
        <begin position="286"/>
        <end position="304"/>
    </location>
</feature>
<feature type="transmembrane region" description="Helical" evidence="2">
    <location>
        <begin position="1207"/>
        <end position="1226"/>
    </location>
</feature>
<evidence type="ECO:0000313" key="3">
    <source>
        <dbReference type="EMBL" id="KAF0689341.1"/>
    </source>
</evidence>
<evidence type="ECO:0000256" key="2">
    <source>
        <dbReference type="SAM" id="Phobius"/>
    </source>
</evidence>
<name>A0A6A4XZT6_9STRA</name>
<feature type="region of interest" description="Disordered" evidence="1">
    <location>
        <begin position="473"/>
        <end position="494"/>
    </location>
</feature>
<organism evidence="3">
    <name type="scientific">Aphanomyces stellatus</name>
    <dbReference type="NCBI Taxonomy" id="120398"/>
    <lineage>
        <taxon>Eukaryota</taxon>
        <taxon>Sar</taxon>
        <taxon>Stramenopiles</taxon>
        <taxon>Oomycota</taxon>
        <taxon>Saprolegniomycetes</taxon>
        <taxon>Saprolegniales</taxon>
        <taxon>Verrucalvaceae</taxon>
        <taxon>Aphanomyces</taxon>
    </lineage>
</organism>
<feature type="transmembrane region" description="Helical" evidence="2">
    <location>
        <begin position="344"/>
        <end position="365"/>
    </location>
</feature>
<reference evidence="3" key="1">
    <citation type="submission" date="2019-06" db="EMBL/GenBank/DDBJ databases">
        <title>Genomics analysis of Aphanomyces spp. identifies a new class of oomycete effector associated with host adaptation.</title>
        <authorList>
            <person name="Gaulin E."/>
        </authorList>
    </citation>
    <scope>NUCLEOTIDE SEQUENCE</scope>
    <source>
        <strain evidence="3">CBS 578.67</strain>
    </source>
</reference>
<keyword evidence="2" id="KW-0472">Membrane</keyword>
<feature type="transmembrane region" description="Helical" evidence="2">
    <location>
        <begin position="216"/>
        <end position="236"/>
    </location>
</feature>
<dbReference type="EMBL" id="VJMH01006462">
    <property type="protein sequence ID" value="KAF0689341.1"/>
    <property type="molecule type" value="Genomic_DNA"/>
</dbReference>
<accession>A0A6A4XZT6</accession>
<proteinExistence type="predicted"/>
<feature type="transmembrane region" description="Helical" evidence="2">
    <location>
        <begin position="1126"/>
        <end position="1147"/>
    </location>
</feature>
<dbReference type="OrthoDB" id="78800at2759"/>
<feature type="transmembrane region" description="Helical" evidence="2">
    <location>
        <begin position="515"/>
        <end position="538"/>
    </location>
</feature>